<dbReference type="PANTHER" id="PTHR28532">
    <property type="entry name" value="GEO13458P1"/>
    <property type="match status" value="1"/>
</dbReference>
<evidence type="ECO:0008006" key="4">
    <source>
        <dbReference type="Google" id="ProtNLM"/>
    </source>
</evidence>
<evidence type="ECO:0000313" key="3">
    <source>
        <dbReference type="Proteomes" id="UP001054902"/>
    </source>
</evidence>
<evidence type="ECO:0000256" key="1">
    <source>
        <dbReference type="SAM" id="MobiDB-lite"/>
    </source>
</evidence>
<feature type="compositionally biased region" description="Polar residues" evidence="1">
    <location>
        <begin position="141"/>
        <end position="151"/>
    </location>
</feature>
<evidence type="ECO:0000313" key="2">
    <source>
        <dbReference type="EMBL" id="GFH51975.1"/>
    </source>
</evidence>
<sequence>MDDDWDSILLNPFEEAIQKGKREGRNDGLKAGYNDGYHLGKVKALEIGVELGYMRAISVSILDDLLSISANENSQCTPVENKNNREMSQNSFEKIQKRIQRIQDFLKQIEFFPSPDDLFCSSNQDHKVESSSNDDEDKSQDMNQNEVEPVSSSIDIAQKMQRLRAKFKTILVQSKLPNFTLKKVMNENISKPSSAMSEMSLSEKATEGNKVTMRNENNSVHDNEW</sequence>
<keyword evidence="3" id="KW-1185">Reference proteome</keyword>
<dbReference type="PANTHER" id="PTHR28532:SF1">
    <property type="entry name" value="ORAL CANCER OVEREXPRESSED 1"/>
    <property type="match status" value="1"/>
</dbReference>
<reference evidence="2 3" key="1">
    <citation type="journal article" date="2021" name="Sci. Rep.">
        <title>The genome of the diatom Chaetoceros tenuissimus carries an ancient integrated fragment of an extant virus.</title>
        <authorList>
            <person name="Hongo Y."/>
            <person name="Kimura K."/>
            <person name="Takaki Y."/>
            <person name="Yoshida Y."/>
            <person name="Baba S."/>
            <person name="Kobayashi G."/>
            <person name="Nagasaki K."/>
            <person name="Hano T."/>
            <person name="Tomaru Y."/>
        </authorList>
    </citation>
    <scope>NUCLEOTIDE SEQUENCE [LARGE SCALE GENOMIC DNA]</scope>
    <source>
        <strain evidence="2 3">NIES-3715</strain>
    </source>
</reference>
<gene>
    <name evidence="2" type="ORF">CTEN210_08451</name>
</gene>
<accession>A0AAD3CW06</accession>
<protein>
    <recommendedName>
        <fullName evidence="4">Essential protein Yae1 N-terminal domain-containing protein</fullName>
    </recommendedName>
</protein>
<dbReference type="Proteomes" id="UP001054902">
    <property type="component" value="Unassembled WGS sequence"/>
</dbReference>
<dbReference type="EMBL" id="BLLK01000045">
    <property type="protein sequence ID" value="GFH51975.1"/>
    <property type="molecule type" value="Genomic_DNA"/>
</dbReference>
<comment type="caution">
    <text evidence="2">The sequence shown here is derived from an EMBL/GenBank/DDBJ whole genome shotgun (WGS) entry which is preliminary data.</text>
</comment>
<dbReference type="InterPro" id="IPR052436">
    <property type="entry name" value="LTO1_adapter"/>
</dbReference>
<feature type="region of interest" description="Disordered" evidence="1">
    <location>
        <begin position="122"/>
        <end position="151"/>
    </location>
</feature>
<organism evidence="2 3">
    <name type="scientific">Chaetoceros tenuissimus</name>
    <dbReference type="NCBI Taxonomy" id="426638"/>
    <lineage>
        <taxon>Eukaryota</taxon>
        <taxon>Sar</taxon>
        <taxon>Stramenopiles</taxon>
        <taxon>Ochrophyta</taxon>
        <taxon>Bacillariophyta</taxon>
        <taxon>Coscinodiscophyceae</taxon>
        <taxon>Chaetocerotophycidae</taxon>
        <taxon>Chaetocerotales</taxon>
        <taxon>Chaetocerotaceae</taxon>
        <taxon>Chaetoceros</taxon>
    </lineage>
</organism>
<name>A0AAD3CW06_9STRA</name>
<feature type="compositionally biased region" description="Polar residues" evidence="1">
    <location>
        <begin position="190"/>
        <end position="200"/>
    </location>
</feature>
<dbReference type="AlphaFoldDB" id="A0AAD3CW06"/>
<proteinExistence type="predicted"/>
<feature type="region of interest" description="Disordered" evidence="1">
    <location>
        <begin position="190"/>
        <end position="225"/>
    </location>
</feature>